<dbReference type="InterPro" id="IPR001387">
    <property type="entry name" value="Cro/C1-type_HTH"/>
</dbReference>
<organism evidence="12 13">
    <name type="scientific">Candidatus Phycosocius spiralis</name>
    <dbReference type="NCBI Taxonomy" id="2815099"/>
    <lineage>
        <taxon>Bacteria</taxon>
        <taxon>Pseudomonadati</taxon>
        <taxon>Pseudomonadota</taxon>
        <taxon>Alphaproteobacteria</taxon>
        <taxon>Caulobacterales</taxon>
        <taxon>Caulobacterales incertae sedis</taxon>
        <taxon>Candidatus Phycosocius</taxon>
    </lineage>
</organism>
<evidence type="ECO:0000256" key="10">
    <source>
        <dbReference type="HAMAP-Rule" id="MF_00180"/>
    </source>
</evidence>
<feature type="binding site" evidence="10">
    <location>
        <position position="119"/>
    </location>
    <ligand>
        <name>Mg(2+)</name>
        <dbReference type="ChEBI" id="CHEBI:18420"/>
        <label>1</label>
    </ligand>
</feature>
<dbReference type="PROSITE" id="PS50943">
    <property type="entry name" value="HTH_CROC1"/>
    <property type="match status" value="1"/>
</dbReference>
<comment type="catalytic activity">
    <reaction evidence="1 10">
        <text>D-ribulose 5-phosphate = (2S)-2-hydroxy-3-oxobutyl phosphate + formate + H(+)</text>
        <dbReference type="Rhea" id="RHEA:18457"/>
        <dbReference type="ChEBI" id="CHEBI:15378"/>
        <dbReference type="ChEBI" id="CHEBI:15740"/>
        <dbReference type="ChEBI" id="CHEBI:58121"/>
        <dbReference type="ChEBI" id="CHEBI:58830"/>
        <dbReference type="EC" id="4.1.99.12"/>
    </reaction>
</comment>
<evidence type="ECO:0000256" key="6">
    <source>
        <dbReference type="ARBA" id="ARBA00012153"/>
    </source>
</evidence>
<keyword evidence="9 10" id="KW-0479">Metal-binding</keyword>
<evidence type="ECO:0000313" key="12">
    <source>
        <dbReference type="EMBL" id="GIU65981.1"/>
    </source>
</evidence>
<protein>
    <recommendedName>
        <fullName evidence="7 10">3,4-dihydroxy-2-butanone 4-phosphate synthase</fullName>
        <shortName evidence="10">DHBP synthase</shortName>
        <ecNumber evidence="6 10">4.1.99.12</ecNumber>
    </recommendedName>
</protein>
<feature type="site" description="Essential for catalytic activity" evidence="10">
    <location>
        <position position="217"/>
    </location>
</feature>
<dbReference type="SUPFAM" id="SSF142695">
    <property type="entry name" value="RibA-like"/>
    <property type="match status" value="1"/>
</dbReference>
<comment type="similarity">
    <text evidence="5">In the C-terminal section; belongs to the GTP cyclohydrolase II family.</text>
</comment>
<dbReference type="InterPro" id="IPR032677">
    <property type="entry name" value="GTP_cyclohydro_II"/>
</dbReference>
<dbReference type="SUPFAM" id="SSF47413">
    <property type="entry name" value="lambda repressor-like DNA-binding domains"/>
    <property type="match status" value="1"/>
</dbReference>
<accession>A0ABQ4PSK1</accession>
<dbReference type="Gene3D" id="3.40.50.10990">
    <property type="entry name" value="GTP cyclohydrolase II"/>
    <property type="match status" value="1"/>
</dbReference>
<evidence type="ECO:0000313" key="13">
    <source>
        <dbReference type="Proteomes" id="UP001161064"/>
    </source>
</evidence>
<feature type="binding site" evidence="10">
    <location>
        <position position="234"/>
    </location>
    <ligand>
        <name>Mg(2+)</name>
        <dbReference type="ChEBI" id="CHEBI:18420"/>
        <label>2</label>
    </ligand>
</feature>
<feature type="binding site" evidence="10">
    <location>
        <begin position="231"/>
        <end position="235"/>
    </location>
    <ligand>
        <name>D-ribulose 5-phosphate</name>
        <dbReference type="ChEBI" id="CHEBI:58121"/>
    </ligand>
</feature>
<evidence type="ECO:0000256" key="4">
    <source>
        <dbReference type="ARBA" id="ARBA00005520"/>
    </source>
</evidence>
<comment type="pathway">
    <text evidence="3 10">Cofactor biosynthesis; riboflavin biosynthesis; 2-hydroxy-3-oxobutyl phosphate from D-ribulose 5-phosphate: step 1/1.</text>
</comment>
<dbReference type="EC" id="4.1.99.12" evidence="6 10"/>
<dbReference type="Gene3D" id="1.10.260.40">
    <property type="entry name" value="lambda repressor-like DNA-binding domains"/>
    <property type="match status" value="1"/>
</dbReference>
<dbReference type="CDD" id="cd00093">
    <property type="entry name" value="HTH_XRE"/>
    <property type="match status" value="1"/>
</dbReference>
<dbReference type="Pfam" id="PF00925">
    <property type="entry name" value="GTP_cyclohydro2"/>
    <property type="match status" value="1"/>
</dbReference>
<comment type="subunit">
    <text evidence="10">Homodimer.</text>
</comment>
<evidence type="ECO:0000259" key="11">
    <source>
        <dbReference type="PROSITE" id="PS50943"/>
    </source>
</evidence>
<gene>
    <name evidence="12" type="primary">ribA</name>
    <name evidence="10" type="synonym">ribB</name>
    <name evidence="12" type="ORF">PsB1_0135</name>
</gene>
<comment type="caution">
    <text evidence="12">The sequence shown here is derived from an EMBL/GenBank/DDBJ whole genome shotgun (WGS) entry which is preliminary data.</text>
</comment>
<dbReference type="SUPFAM" id="SSF55821">
    <property type="entry name" value="YrdC/RibB"/>
    <property type="match status" value="1"/>
</dbReference>
<dbReference type="Pfam" id="PF00926">
    <property type="entry name" value="DHBP_synthase"/>
    <property type="match status" value="1"/>
</dbReference>
<feature type="site" description="Essential for catalytic activity" evidence="10">
    <location>
        <position position="255"/>
    </location>
</feature>
<keyword evidence="8 10" id="KW-0686">Riboflavin biosynthesis</keyword>
<evidence type="ECO:0000256" key="9">
    <source>
        <dbReference type="ARBA" id="ARBA00022723"/>
    </source>
</evidence>
<evidence type="ECO:0000256" key="5">
    <source>
        <dbReference type="ARBA" id="ARBA00008976"/>
    </source>
</evidence>
<comment type="similarity">
    <text evidence="10">Belongs to the DHBP synthase family.</text>
</comment>
<reference evidence="12" key="1">
    <citation type="submission" date="2021-05" db="EMBL/GenBank/DDBJ databases">
        <authorList>
            <person name="Tanabe Y."/>
        </authorList>
    </citation>
    <scope>NUCLEOTIDE SEQUENCE</scope>
    <source>
        <strain evidence="12">BOTRYCO-1</strain>
    </source>
</reference>
<dbReference type="PANTHER" id="PTHR21327">
    <property type="entry name" value="GTP CYCLOHYDROLASE II-RELATED"/>
    <property type="match status" value="1"/>
</dbReference>
<evidence type="ECO:0000256" key="3">
    <source>
        <dbReference type="ARBA" id="ARBA00004904"/>
    </source>
</evidence>
<keyword evidence="13" id="KW-1185">Reference proteome</keyword>
<comment type="cofactor">
    <cofactor evidence="10">
        <name>Mg(2+)</name>
        <dbReference type="ChEBI" id="CHEBI:18420"/>
    </cofactor>
    <cofactor evidence="10">
        <name>Mn(2+)</name>
        <dbReference type="ChEBI" id="CHEBI:29035"/>
    </cofactor>
    <text evidence="10">Binds 2 divalent metal cations per subunit. Magnesium or manganese.</text>
</comment>
<keyword evidence="10" id="KW-0456">Lyase</keyword>
<dbReference type="InterPro" id="IPR017945">
    <property type="entry name" value="DHBP_synth_RibB-like_a/b_dom"/>
</dbReference>
<evidence type="ECO:0000256" key="7">
    <source>
        <dbReference type="ARBA" id="ARBA00018836"/>
    </source>
</evidence>
<feature type="binding site" evidence="10">
    <location>
        <position position="123"/>
    </location>
    <ligand>
        <name>D-ribulose 5-phosphate</name>
        <dbReference type="ChEBI" id="CHEBI:58121"/>
    </ligand>
</feature>
<comment type="similarity">
    <text evidence="4">In the N-terminal section; belongs to the DHBP synthase family.</text>
</comment>
<feature type="domain" description="HTH cro/C1-type" evidence="11">
    <location>
        <begin position="30"/>
        <end position="74"/>
    </location>
</feature>
<dbReference type="InterPro" id="IPR010982">
    <property type="entry name" value="Lambda_DNA-bd_dom_sf"/>
</dbReference>
<keyword evidence="10" id="KW-0464">Manganese</keyword>
<dbReference type="Proteomes" id="UP001161064">
    <property type="component" value="Unassembled WGS sequence"/>
</dbReference>
<dbReference type="HAMAP" id="MF_00180">
    <property type="entry name" value="RibB"/>
    <property type="match status" value="1"/>
</dbReference>
<feature type="binding site" evidence="10">
    <location>
        <position position="119"/>
    </location>
    <ligand>
        <name>Mg(2+)</name>
        <dbReference type="ChEBI" id="CHEBI:18420"/>
        <label>2</label>
    </ligand>
</feature>
<dbReference type="NCBIfam" id="TIGR00506">
    <property type="entry name" value="ribB"/>
    <property type="match status" value="1"/>
</dbReference>
<evidence type="ECO:0000256" key="1">
    <source>
        <dbReference type="ARBA" id="ARBA00000141"/>
    </source>
</evidence>
<feature type="binding site" evidence="10">
    <location>
        <begin position="118"/>
        <end position="119"/>
    </location>
    <ligand>
        <name>D-ribulose 5-phosphate</name>
        <dbReference type="ChEBI" id="CHEBI:58121"/>
    </ligand>
</feature>
<evidence type="ECO:0000256" key="2">
    <source>
        <dbReference type="ARBA" id="ARBA00002284"/>
    </source>
</evidence>
<keyword evidence="10" id="KW-0460">Magnesium</keyword>
<dbReference type="PANTHER" id="PTHR21327:SF18">
    <property type="entry name" value="3,4-DIHYDROXY-2-BUTANONE 4-PHOSPHATE SYNTHASE"/>
    <property type="match status" value="1"/>
</dbReference>
<dbReference type="Gene3D" id="3.90.870.10">
    <property type="entry name" value="DHBP synthase"/>
    <property type="match status" value="1"/>
</dbReference>
<dbReference type="InterPro" id="IPR036144">
    <property type="entry name" value="RibA-like_sf"/>
</dbReference>
<sequence length="447" mass="47958">MKDVYVSRIAEGLGMDVQWFRTRMKEVGATQEAIGAAIGRDRSAVSRLLSGALEFKAAHAGPLAVVLKTTPNEILARAGVDLGAGGRAYPPVIHARVEAAIEAFAAGEIVVVTDDDDRENEGDLIVAASLCTPEKMAFIVRHTSGIVCAPLTRELARKLRLDPMVANNDAPLATAFTVSVDVRYGTTTGISAEDRTNTCRALANPNSGAVDFVRPGHVFPLVARDGGVLVRTGHTEATVDLCRMAGLPEVGVICEMMNDDGTVMRGPQVAAFAATHGLRHVSIAEMIAYRQSREKLVERVSSFVVQSEQGPVQGYAYSTPFDQVHHLAFVVGKIGDGQNIATRLHRGDVIKDVFGGAPAIKAAMATFQQDGRGVLVYLRDGTVGVPFQQHEETQSESKRLQTWREVGVGAQILRDLGVHSIKLLTRSTHKFAGLNGFGIEISEVDSR</sequence>
<name>A0ABQ4PSK1_9PROT</name>
<comment type="function">
    <text evidence="2 10">Catalyzes the conversion of D-ribulose 5-phosphate to formate and 3,4-dihydroxy-2-butanone 4-phosphate.</text>
</comment>
<dbReference type="EMBL" id="BPFZ01000001">
    <property type="protein sequence ID" value="GIU65981.1"/>
    <property type="molecule type" value="Genomic_DNA"/>
</dbReference>
<reference evidence="12" key="2">
    <citation type="journal article" date="2023" name="ISME Commun">
        <title>Characterization of a bloom-associated alphaproteobacterial lineage, 'Candidatus Phycosocius': insights into freshwater algal-bacterial interactions.</title>
        <authorList>
            <person name="Tanabe Y."/>
            <person name="Yamaguchi H."/>
            <person name="Yoshida M."/>
            <person name="Kai A."/>
            <person name="Okazaki Y."/>
        </authorList>
    </citation>
    <scope>NUCLEOTIDE SEQUENCE</scope>
    <source>
        <strain evidence="12">BOTRYCO-1</strain>
    </source>
</reference>
<dbReference type="RefSeq" id="WP_284358452.1">
    <property type="nucleotide sequence ID" value="NZ_BPFZ01000001.1"/>
</dbReference>
<proteinExistence type="inferred from homology"/>
<dbReference type="InterPro" id="IPR000422">
    <property type="entry name" value="DHBP_synthase_RibB"/>
</dbReference>
<evidence type="ECO:0000256" key="8">
    <source>
        <dbReference type="ARBA" id="ARBA00022619"/>
    </source>
</evidence>